<sequence length="128" mass="13969">MSEQDKKDVQAVIDTWLRSLDAGDLQGMLDTCDPTCITANEKTPTTVGVAPIRTKYEARIAAADFKSGFTTEHIAIYGDFAVVVGFFTVEMTFKADGKKGGGSGRLLLGYRRHEDGAWKMVVDMDNNA</sequence>
<dbReference type="InterPro" id="IPR032710">
    <property type="entry name" value="NTF2-like_dom_sf"/>
</dbReference>
<dbReference type="Proteomes" id="UP001470809">
    <property type="component" value="Chromosome"/>
</dbReference>
<feature type="domain" description="DUF4440" evidence="1">
    <location>
        <begin position="9"/>
        <end position="120"/>
    </location>
</feature>
<gene>
    <name evidence="2" type="ORF">AABB31_17925</name>
</gene>
<evidence type="ECO:0000259" key="1">
    <source>
        <dbReference type="Pfam" id="PF14534"/>
    </source>
</evidence>
<dbReference type="RefSeq" id="WP_342076174.1">
    <property type="nucleotide sequence ID" value="NZ_CP151767.2"/>
</dbReference>
<dbReference type="SUPFAM" id="SSF54427">
    <property type="entry name" value="NTF2-like"/>
    <property type="match status" value="1"/>
</dbReference>
<evidence type="ECO:0000313" key="3">
    <source>
        <dbReference type="Proteomes" id="UP001470809"/>
    </source>
</evidence>
<dbReference type="InterPro" id="IPR027843">
    <property type="entry name" value="DUF4440"/>
</dbReference>
<dbReference type="Pfam" id="PF14534">
    <property type="entry name" value="DUF4440"/>
    <property type="match status" value="1"/>
</dbReference>
<dbReference type="Gene3D" id="3.10.450.50">
    <property type="match status" value="1"/>
</dbReference>
<accession>A0AAN0NLE7</accession>
<dbReference type="EMBL" id="CP151767">
    <property type="protein sequence ID" value="WZU66854.1"/>
    <property type="molecule type" value="Genomic_DNA"/>
</dbReference>
<reference evidence="3" key="1">
    <citation type="submission" date="2024-04" db="EMBL/GenBank/DDBJ databases">
        <title>Phylogenomic analyses of a clade within the roseobacter group suggest taxonomic reassignments of species of the genera Aestuariivita, Citreicella, Loktanella, Nautella, Pelagibaca, Ruegeria, Thalassobius, Thiobacimonas and Tropicibacter, and the proposal o.</title>
        <authorList>
            <person name="Jeon C.O."/>
        </authorList>
    </citation>
    <scope>NUCLEOTIDE SEQUENCE [LARGE SCALE GENOMIC DNA]</scope>
    <source>
        <strain evidence="3">SS1-5</strain>
    </source>
</reference>
<dbReference type="KEGG" id="yrh:AABB31_17925"/>
<reference evidence="2 3" key="2">
    <citation type="submission" date="2024-08" db="EMBL/GenBank/DDBJ databases">
        <title>Phylogenomic analyses of a clade within the roseobacter group suggest taxonomic reassignments of species of the genera Aestuariivita, Citreicella, Loktanella, Nautella, Pelagibaca, Ruegeria, Thalassobius, Thiobacimonas and Tropicibacter, and the proposal o.</title>
        <authorList>
            <person name="Jeon C.O."/>
        </authorList>
    </citation>
    <scope>NUCLEOTIDE SEQUENCE [LARGE SCALE GENOMIC DNA]</scope>
    <source>
        <strain evidence="2 3">SS1-5</strain>
    </source>
</reference>
<proteinExistence type="predicted"/>
<name>A0AAN0NLE7_9RHOB</name>
<organism evidence="2 3">
    <name type="scientific">Yoonia rhodophyticola</name>
    <dbReference type="NCBI Taxonomy" id="3137370"/>
    <lineage>
        <taxon>Bacteria</taxon>
        <taxon>Pseudomonadati</taxon>
        <taxon>Pseudomonadota</taxon>
        <taxon>Alphaproteobacteria</taxon>
        <taxon>Rhodobacterales</taxon>
        <taxon>Paracoccaceae</taxon>
        <taxon>Yoonia</taxon>
    </lineage>
</organism>
<keyword evidence="3" id="KW-1185">Reference proteome</keyword>
<evidence type="ECO:0000313" key="2">
    <source>
        <dbReference type="EMBL" id="WZU66854.1"/>
    </source>
</evidence>
<protein>
    <submittedName>
        <fullName evidence="2">DUF4440 domain-containing protein</fullName>
    </submittedName>
</protein>
<dbReference type="AlphaFoldDB" id="A0AAN0NLE7"/>